<comment type="caution">
    <text evidence="9">The sequence shown here is derived from an EMBL/GenBank/DDBJ whole genome shotgun (WGS) entry which is preliminary data.</text>
</comment>
<evidence type="ECO:0000313" key="9">
    <source>
        <dbReference type="EMBL" id="OMQ24572.1"/>
    </source>
</evidence>
<keyword evidence="4 7" id="KW-0812">Transmembrane</keyword>
<dbReference type="GO" id="GO:0005886">
    <property type="term" value="C:plasma membrane"/>
    <property type="evidence" value="ECO:0007669"/>
    <property type="project" value="UniProtKB-SubCell"/>
</dbReference>
<organism evidence="9 10">
    <name type="scientific">Serratia oryzae</name>
    <dbReference type="NCBI Taxonomy" id="2034155"/>
    <lineage>
        <taxon>Bacteria</taxon>
        <taxon>Pseudomonadati</taxon>
        <taxon>Pseudomonadota</taxon>
        <taxon>Gammaproteobacteria</taxon>
        <taxon>Enterobacterales</taxon>
        <taxon>Yersiniaceae</taxon>
        <taxon>Serratia</taxon>
    </lineage>
</organism>
<feature type="transmembrane region" description="Helical" evidence="7">
    <location>
        <begin position="282"/>
        <end position="305"/>
    </location>
</feature>
<keyword evidence="10" id="KW-1185">Reference proteome</keyword>
<feature type="transmembrane region" description="Helical" evidence="7">
    <location>
        <begin position="312"/>
        <end position="332"/>
    </location>
</feature>
<feature type="transmembrane region" description="Helical" evidence="7">
    <location>
        <begin position="372"/>
        <end position="398"/>
    </location>
</feature>
<dbReference type="PANTHER" id="PTHR43045:SF1">
    <property type="entry name" value="SHIKIMATE TRANSPORTER"/>
    <property type="match status" value="1"/>
</dbReference>
<accession>A0A1S8CL40</accession>
<gene>
    <name evidence="9" type="ORF">BMI79_07025</name>
</gene>
<feature type="transmembrane region" description="Helical" evidence="7">
    <location>
        <begin position="158"/>
        <end position="181"/>
    </location>
</feature>
<feature type="transmembrane region" description="Helical" evidence="7">
    <location>
        <begin position="92"/>
        <end position="113"/>
    </location>
</feature>
<dbReference type="STRING" id="2034155.BMI79_07025"/>
<feature type="transmembrane region" description="Helical" evidence="7">
    <location>
        <begin position="57"/>
        <end position="80"/>
    </location>
</feature>
<dbReference type="Pfam" id="PF00083">
    <property type="entry name" value="Sugar_tr"/>
    <property type="match status" value="1"/>
</dbReference>
<dbReference type="PANTHER" id="PTHR43045">
    <property type="entry name" value="SHIKIMATE TRANSPORTER"/>
    <property type="match status" value="1"/>
</dbReference>
<evidence type="ECO:0000256" key="4">
    <source>
        <dbReference type="ARBA" id="ARBA00022692"/>
    </source>
</evidence>
<evidence type="ECO:0000256" key="7">
    <source>
        <dbReference type="SAM" id="Phobius"/>
    </source>
</evidence>
<evidence type="ECO:0000313" key="10">
    <source>
        <dbReference type="Proteomes" id="UP000216021"/>
    </source>
</evidence>
<dbReference type="PROSITE" id="PS50850">
    <property type="entry name" value="MFS"/>
    <property type="match status" value="1"/>
</dbReference>
<feature type="transmembrane region" description="Helical" evidence="7">
    <location>
        <begin position="338"/>
        <end position="360"/>
    </location>
</feature>
<evidence type="ECO:0000256" key="3">
    <source>
        <dbReference type="ARBA" id="ARBA00022475"/>
    </source>
</evidence>
<evidence type="ECO:0000259" key="8">
    <source>
        <dbReference type="PROSITE" id="PS50850"/>
    </source>
</evidence>
<dbReference type="Gene3D" id="1.20.1250.20">
    <property type="entry name" value="MFS general substrate transporter like domains"/>
    <property type="match status" value="2"/>
</dbReference>
<proteinExistence type="predicted"/>
<evidence type="ECO:0000256" key="6">
    <source>
        <dbReference type="ARBA" id="ARBA00023136"/>
    </source>
</evidence>
<keyword evidence="2" id="KW-0813">Transport</keyword>
<evidence type="ECO:0000256" key="2">
    <source>
        <dbReference type="ARBA" id="ARBA00022448"/>
    </source>
</evidence>
<evidence type="ECO:0000256" key="1">
    <source>
        <dbReference type="ARBA" id="ARBA00004651"/>
    </source>
</evidence>
<dbReference type="OrthoDB" id="3690818at2"/>
<feature type="transmembrane region" description="Helical" evidence="7">
    <location>
        <begin position="193"/>
        <end position="212"/>
    </location>
</feature>
<feature type="transmembrane region" description="Helical" evidence="7">
    <location>
        <begin position="404"/>
        <end position="425"/>
    </location>
</feature>
<feature type="transmembrane region" description="Helical" evidence="7">
    <location>
        <begin position="21"/>
        <end position="45"/>
    </location>
</feature>
<dbReference type="AlphaFoldDB" id="A0A1S8CL40"/>
<keyword evidence="5 7" id="KW-1133">Transmembrane helix</keyword>
<evidence type="ECO:0000256" key="5">
    <source>
        <dbReference type="ARBA" id="ARBA00022989"/>
    </source>
</evidence>
<feature type="transmembrane region" description="Helical" evidence="7">
    <location>
        <begin position="260"/>
        <end position="276"/>
    </location>
</feature>
<feature type="domain" description="Major facilitator superfamily (MFS) profile" evidence="8">
    <location>
        <begin position="19"/>
        <end position="430"/>
    </location>
</feature>
<comment type="subcellular location">
    <subcellularLocation>
        <location evidence="1">Cell membrane</location>
        <topology evidence="1">Multi-pass membrane protein</topology>
    </subcellularLocation>
</comment>
<dbReference type="GO" id="GO:0022857">
    <property type="term" value="F:transmembrane transporter activity"/>
    <property type="evidence" value="ECO:0007669"/>
    <property type="project" value="InterPro"/>
</dbReference>
<dbReference type="InterPro" id="IPR005828">
    <property type="entry name" value="MFS_sugar_transport-like"/>
</dbReference>
<name>A0A1S8CL40_9GAMM</name>
<dbReference type="InterPro" id="IPR036259">
    <property type="entry name" value="MFS_trans_sf"/>
</dbReference>
<reference evidence="9 10" key="1">
    <citation type="submission" date="2016-11" db="EMBL/GenBank/DDBJ databases">
        <title>Rahnella oryzae sp. nov., isolated from rice root.</title>
        <authorList>
            <person name="Zhang X.-X."/>
            <person name="Zhang J."/>
        </authorList>
    </citation>
    <scope>NUCLEOTIDE SEQUENCE [LARGE SCALE GENOMIC DNA]</scope>
    <source>
        <strain evidence="9 10">J11-6</strain>
    </source>
</reference>
<keyword evidence="3" id="KW-1003">Cell membrane</keyword>
<dbReference type="SUPFAM" id="SSF103473">
    <property type="entry name" value="MFS general substrate transporter"/>
    <property type="match status" value="1"/>
</dbReference>
<sequence length="436" mass="46620">MANAKNTSESKRQSSLLRVTLASLAGTTLEFYDHFIYGTAAALVFPTIFFSQVSTELALLLSLVTYGIAFVARPLGAVIFGHFGDRFSRKNMLVLALLMMGGATFLIGCLPAYGTAGLWGAVGLCLLRLLQGLALGGEWGGAALMVNEFAAGSKMRAFLGSMVQLASPIGFLIASGVFALINAILPPEDFMAWGWRVPFLASGLLVAIGFYVRRSIDESPEFLANKPVLQQRKSIPIIDICRNHWQTLLLAIGSRIGSDIAFYVFALFLLVYLPFIGMDKQIALNASIAASIGQAVGIPVFGYLADKFSTRSVIACGALANMAWGFIFFMLVEMREPAIIVLSAFIALFLLAAMWAPLAAHMPAMFPVHVRFTGAGLGFQTAGIFGGALAPSICLYLIHQYNSTLPVSIYLGASLALAMVCVMMTKPSTACATEST</sequence>
<dbReference type="Proteomes" id="UP000216021">
    <property type="component" value="Unassembled WGS sequence"/>
</dbReference>
<dbReference type="EMBL" id="MOXD01000003">
    <property type="protein sequence ID" value="OMQ24572.1"/>
    <property type="molecule type" value="Genomic_DNA"/>
</dbReference>
<protein>
    <submittedName>
        <fullName evidence="9">MFS transporter</fullName>
    </submittedName>
</protein>
<dbReference type="CDD" id="cd17369">
    <property type="entry name" value="MFS_ShiA_like"/>
    <property type="match status" value="1"/>
</dbReference>
<keyword evidence="6 7" id="KW-0472">Membrane</keyword>
<dbReference type="InterPro" id="IPR020846">
    <property type="entry name" value="MFS_dom"/>
</dbReference>